<dbReference type="SUPFAM" id="SSF57850">
    <property type="entry name" value="RING/U-box"/>
    <property type="match status" value="1"/>
</dbReference>
<evidence type="ECO:0000259" key="10">
    <source>
        <dbReference type="PROSITE" id="PS50089"/>
    </source>
</evidence>
<evidence type="ECO:0000256" key="1">
    <source>
        <dbReference type="ARBA" id="ARBA00000900"/>
    </source>
</evidence>
<name>A0AAV8U1D0_9ROSI</name>
<organism evidence="11 12">
    <name type="scientific">Erythroxylum novogranatense</name>
    <dbReference type="NCBI Taxonomy" id="1862640"/>
    <lineage>
        <taxon>Eukaryota</taxon>
        <taxon>Viridiplantae</taxon>
        <taxon>Streptophyta</taxon>
        <taxon>Embryophyta</taxon>
        <taxon>Tracheophyta</taxon>
        <taxon>Spermatophyta</taxon>
        <taxon>Magnoliopsida</taxon>
        <taxon>eudicotyledons</taxon>
        <taxon>Gunneridae</taxon>
        <taxon>Pentapetalae</taxon>
        <taxon>rosids</taxon>
        <taxon>fabids</taxon>
        <taxon>Malpighiales</taxon>
        <taxon>Erythroxylaceae</taxon>
        <taxon>Erythroxylum</taxon>
    </lineage>
</organism>
<feature type="region of interest" description="Disordered" evidence="9">
    <location>
        <begin position="104"/>
        <end position="153"/>
    </location>
</feature>
<dbReference type="GO" id="GO:0061630">
    <property type="term" value="F:ubiquitin protein ligase activity"/>
    <property type="evidence" value="ECO:0007669"/>
    <property type="project" value="UniProtKB-EC"/>
</dbReference>
<evidence type="ECO:0000256" key="4">
    <source>
        <dbReference type="ARBA" id="ARBA00022723"/>
    </source>
</evidence>
<dbReference type="InterPro" id="IPR045191">
    <property type="entry name" value="MBR1/2-like"/>
</dbReference>
<gene>
    <name evidence="11" type="ORF">K2173_028284</name>
</gene>
<evidence type="ECO:0000313" key="12">
    <source>
        <dbReference type="Proteomes" id="UP001159364"/>
    </source>
</evidence>
<evidence type="ECO:0000256" key="6">
    <source>
        <dbReference type="ARBA" id="ARBA00022786"/>
    </source>
</evidence>
<accession>A0AAV8U1D0</accession>
<evidence type="ECO:0000256" key="2">
    <source>
        <dbReference type="ARBA" id="ARBA00012483"/>
    </source>
</evidence>
<feature type="domain" description="RING-type" evidence="10">
    <location>
        <begin position="364"/>
        <end position="405"/>
    </location>
</feature>
<evidence type="ECO:0000313" key="11">
    <source>
        <dbReference type="EMBL" id="KAJ8773107.1"/>
    </source>
</evidence>
<dbReference type="GO" id="GO:0008270">
    <property type="term" value="F:zinc ion binding"/>
    <property type="evidence" value="ECO:0007669"/>
    <property type="project" value="UniProtKB-KW"/>
</dbReference>
<protein>
    <recommendedName>
        <fullName evidence="2">RING-type E3 ubiquitin transferase</fullName>
        <ecNumber evidence="2">2.3.2.27</ecNumber>
    </recommendedName>
</protein>
<dbReference type="EC" id="2.3.2.27" evidence="2"/>
<keyword evidence="5 8" id="KW-0863">Zinc-finger</keyword>
<dbReference type="PANTHER" id="PTHR22937:SF122">
    <property type="entry name" value="RING-TYPE E3 UBIQUITIN TRANSFERASE"/>
    <property type="match status" value="1"/>
</dbReference>
<keyword evidence="12" id="KW-1185">Reference proteome</keyword>
<evidence type="ECO:0000256" key="7">
    <source>
        <dbReference type="ARBA" id="ARBA00022833"/>
    </source>
</evidence>
<reference evidence="11 12" key="1">
    <citation type="submission" date="2021-09" db="EMBL/GenBank/DDBJ databases">
        <title>Genomic insights and catalytic innovation underlie evolution of tropane alkaloids biosynthesis.</title>
        <authorList>
            <person name="Wang Y.-J."/>
            <person name="Tian T."/>
            <person name="Huang J.-P."/>
            <person name="Huang S.-X."/>
        </authorList>
    </citation>
    <scope>NUCLEOTIDE SEQUENCE [LARGE SCALE GENOMIC DNA]</scope>
    <source>
        <strain evidence="11">KIB-2018</strain>
        <tissue evidence="11">Leaf</tissue>
    </source>
</reference>
<evidence type="ECO:0000256" key="8">
    <source>
        <dbReference type="PROSITE-ProRule" id="PRU00175"/>
    </source>
</evidence>
<dbReference type="EMBL" id="JAIWQS010000002">
    <property type="protein sequence ID" value="KAJ8773107.1"/>
    <property type="molecule type" value="Genomic_DNA"/>
</dbReference>
<dbReference type="PROSITE" id="PS50089">
    <property type="entry name" value="ZF_RING_2"/>
    <property type="match status" value="1"/>
</dbReference>
<comment type="caution">
    <text evidence="11">The sequence shown here is derived from an EMBL/GenBank/DDBJ whole genome shotgun (WGS) entry which is preliminary data.</text>
</comment>
<dbReference type="SMART" id="SM00184">
    <property type="entry name" value="RING"/>
    <property type="match status" value="1"/>
</dbReference>
<dbReference type="PANTHER" id="PTHR22937">
    <property type="entry name" value="E3 UBIQUITIN-PROTEIN LIGASE RNF165"/>
    <property type="match status" value="1"/>
</dbReference>
<feature type="region of interest" description="Disordered" evidence="9">
    <location>
        <begin position="1"/>
        <end position="80"/>
    </location>
</feature>
<dbReference type="Gene3D" id="3.30.40.10">
    <property type="entry name" value="Zinc/RING finger domain, C3HC4 (zinc finger)"/>
    <property type="match status" value="1"/>
</dbReference>
<evidence type="ECO:0000256" key="5">
    <source>
        <dbReference type="ARBA" id="ARBA00022771"/>
    </source>
</evidence>
<evidence type="ECO:0000256" key="9">
    <source>
        <dbReference type="SAM" id="MobiDB-lite"/>
    </source>
</evidence>
<dbReference type="AlphaFoldDB" id="A0AAV8U1D0"/>
<feature type="compositionally biased region" description="Low complexity" evidence="9">
    <location>
        <begin position="139"/>
        <end position="153"/>
    </location>
</feature>
<keyword evidence="3" id="KW-0808">Transferase</keyword>
<keyword evidence="6" id="KW-0833">Ubl conjugation pathway</keyword>
<dbReference type="Pfam" id="PF13639">
    <property type="entry name" value="zf-RING_2"/>
    <property type="match status" value="1"/>
</dbReference>
<dbReference type="Proteomes" id="UP001159364">
    <property type="component" value="Linkage Group LG02"/>
</dbReference>
<keyword evidence="7" id="KW-0862">Zinc</keyword>
<feature type="compositionally biased region" description="Basic residues" evidence="9">
    <location>
        <begin position="109"/>
        <end position="120"/>
    </location>
</feature>
<dbReference type="InterPro" id="IPR013083">
    <property type="entry name" value="Znf_RING/FYVE/PHD"/>
</dbReference>
<evidence type="ECO:0000256" key="3">
    <source>
        <dbReference type="ARBA" id="ARBA00022679"/>
    </source>
</evidence>
<keyword evidence="4" id="KW-0479">Metal-binding</keyword>
<sequence length="412" mass="45547">MPAFTESSASSSSTMAEQNLLRKSRNHFNHEHPIPTGTDPDPNISRSSKSTISSLFISPFSTNAGESTTTTSKKKGSTFRGLGCTASSAQQVSVPGVIRSSAEWEGKTVKKKKNLQQQKRKTNENVNKGSHYQPGLGVGSSSNSNSNNDGNSNGSFNHGSCMAGQDVWCGPGIGLSTDTVVGSVDCVVARRNLNGRGKLDGDKLIQRERGKERDREREVHTVFELEKDKLFSCSRSCLPRRVAMNPDTVALLDVDPLFVPFQPEPEVFGTRKYHHYRHPSPDGLAEILMLQNGFMMGGRLDRFSDWRLDIDNMSYEELLELGDKIGHVCTGLKEDEISHCIRKIRFSILNDLSTHFPTIVDRNCSVCQEDYEADDELGKLECGHGFHVQCIKQWLAHKNTCPVCKDAPVARG</sequence>
<proteinExistence type="predicted"/>
<dbReference type="InterPro" id="IPR001841">
    <property type="entry name" value="Znf_RING"/>
</dbReference>
<comment type="catalytic activity">
    <reaction evidence="1">
        <text>S-ubiquitinyl-[E2 ubiquitin-conjugating enzyme]-L-cysteine + [acceptor protein]-L-lysine = [E2 ubiquitin-conjugating enzyme]-L-cysteine + N(6)-ubiquitinyl-[acceptor protein]-L-lysine.</text>
        <dbReference type="EC" id="2.3.2.27"/>
    </reaction>
</comment>
<feature type="compositionally biased region" description="Low complexity" evidence="9">
    <location>
        <begin position="44"/>
        <end position="58"/>
    </location>
</feature>